<evidence type="ECO:0000313" key="1">
    <source>
        <dbReference type="EMBL" id="MUG45482.1"/>
    </source>
</evidence>
<dbReference type="AlphaFoldDB" id="A0A7X2Z0R7"/>
<sequence>MANPQGITYKAEYEPDMERMVEALKIVKEAPLPKKDDSNKQDELQEGA</sequence>
<gene>
    <name evidence="1" type="ORF">GNP95_10830</name>
</gene>
<dbReference type="OrthoDB" id="9990204at2"/>
<accession>A0A7X2Z0R7</accession>
<organism evidence="1 2">
    <name type="scientific">Paenibacillus woosongensis</name>
    <dbReference type="NCBI Taxonomy" id="307580"/>
    <lineage>
        <taxon>Bacteria</taxon>
        <taxon>Bacillati</taxon>
        <taxon>Bacillota</taxon>
        <taxon>Bacilli</taxon>
        <taxon>Bacillales</taxon>
        <taxon>Paenibacillaceae</taxon>
        <taxon>Paenibacillus</taxon>
    </lineage>
</organism>
<proteinExistence type="predicted"/>
<comment type="caution">
    <text evidence="1">The sequence shown here is derived from an EMBL/GenBank/DDBJ whole genome shotgun (WGS) entry which is preliminary data.</text>
</comment>
<reference evidence="1 2" key="1">
    <citation type="submission" date="2019-11" db="EMBL/GenBank/DDBJ databases">
        <title>Draft genome sequences of five Paenibacillus species of dairy origin.</title>
        <authorList>
            <person name="Olajide A.M."/>
            <person name="Chen S."/>
            <person name="Lapointe G."/>
        </authorList>
    </citation>
    <scope>NUCLEOTIDE SEQUENCE [LARGE SCALE GENOMIC DNA]</scope>
    <source>
        <strain evidence="1 2">12CR55</strain>
    </source>
</reference>
<dbReference type="Proteomes" id="UP000447876">
    <property type="component" value="Unassembled WGS sequence"/>
</dbReference>
<dbReference type="EMBL" id="WNZW01000003">
    <property type="protein sequence ID" value="MUG45482.1"/>
    <property type="molecule type" value="Genomic_DNA"/>
</dbReference>
<dbReference type="RefSeq" id="WP_155610901.1">
    <property type="nucleotide sequence ID" value="NZ_WNZW01000003.1"/>
</dbReference>
<protein>
    <submittedName>
        <fullName evidence="1">Uncharacterized protein</fullName>
    </submittedName>
</protein>
<evidence type="ECO:0000313" key="2">
    <source>
        <dbReference type="Proteomes" id="UP000447876"/>
    </source>
</evidence>
<name>A0A7X2Z0R7_9BACL</name>